<keyword evidence="1" id="KW-0233">DNA recombination</keyword>
<name>A0ABX8F528_9PSED</name>
<organism evidence="2 3">
    <name type="scientific">Pseudomonas hormoni</name>
    <dbReference type="NCBI Taxonomy" id="3093767"/>
    <lineage>
        <taxon>Bacteria</taxon>
        <taxon>Pseudomonadati</taxon>
        <taxon>Pseudomonadota</taxon>
        <taxon>Gammaproteobacteria</taxon>
        <taxon>Pseudomonadales</taxon>
        <taxon>Pseudomonadaceae</taxon>
        <taxon>Pseudomonas</taxon>
    </lineage>
</organism>
<sequence>MMLEETPSEIEPALTKGELNAVIANVLRRGDAMELALLELSLVGVRMHELLTTRLKDFREPSGFGVLIQGQKRREGNNLCTLICPPSNALRAWVLAGGIRDGDLLFPDPHYKIKPLSVFAFKKIVSGWFRGIDLGSGEHNFRSLRRSLISKPRKDG</sequence>
<keyword evidence="3" id="KW-1185">Reference proteome</keyword>
<evidence type="ECO:0008006" key="4">
    <source>
        <dbReference type="Google" id="ProtNLM"/>
    </source>
</evidence>
<dbReference type="RefSeq" id="WP_214382668.1">
    <property type="nucleotide sequence ID" value="NZ_CP075566.1"/>
</dbReference>
<accession>A0ABX8F528</accession>
<reference evidence="2 3" key="1">
    <citation type="submission" date="2021-05" db="EMBL/GenBank/DDBJ databases">
        <title>Complete genome of the cytokinin-producing biocontrol strain Pseudomonas fluorescens G20-18.</title>
        <authorList>
            <person name="Nielsen T.K."/>
            <person name="Mekureyaw M.F."/>
            <person name="Hansen L.H."/>
            <person name="Nicolaisen M.H."/>
            <person name="Roitsch T.G."/>
            <person name="Hennessy R.C."/>
        </authorList>
    </citation>
    <scope>NUCLEOTIDE SEQUENCE [LARGE SCALE GENOMIC DNA]</scope>
    <source>
        <strain evidence="2 3">G20-18</strain>
    </source>
</reference>
<evidence type="ECO:0000256" key="1">
    <source>
        <dbReference type="ARBA" id="ARBA00023172"/>
    </source>
</evidence>
<protein>
    <recommendedName>
        <fullName evidence="4">Tyr recombinase domain-containing protein</fullName>
    </recommendedName>
</protein>
<gene>
    <name evidence="2" type="ORF">KJF94_08885</name>
</gene>
<dbReference type="Gene3D" id="1.10.443.10">
    <property type="entry name" value="Intergrase catalytic core"/>
    <property type="match status" value="1"/>
</dbReference>
<proteinExistence type="predicted"/>
<dbReference type="InterPro" id="IPR013762">
    <property type="entry name" value="Integrase-like_cat_sf"/>
</dbReference>
<evidence type="ECO:0000313" key="2">
    <source>
        <dbReference type="EMBL" id="QVW25643.1"/>
    </source>
</evidence>
<dbReference type="InterPro" id="IPR011010">
    <property type="entry name" value="DNA_brk_join_enz"/>
</dbReference>
<evidence type="ECO:0000313" key="3">
    <source>
        <dbReference type="Proteomes" id="UP000681155"/>
    </source>
</evidence>
<dbReference type="SUPFAM" id="SSF56349">
    <property type="entry name" value="DNA breaking-rejoining enzymes"/>
    <property type="match status" value="1"/>
</dbReference>
<dbReference type="Proteomes" id="UP000681155">
    <property type="component" value="Chromosome"/>
</dbReference>
<dbReference type="EMBL" id="CP075566">
    <property type="protein sequence ID" value="QVW25643.1"/>
    <property type="molecule type" value="Genomic_DNA"/>
</dbReference>